<protein>
    <submittedName>
        <fullName evidence="1">Uncharacterized protein</fullName>
    </submittedName>
</protein>
<gene>
    <name evidence="1" type="primary">ORF216405</name>
</gene>
<dbReference type="AlphaFoldDB" id="A0A0B7BZM3"/>
<feature type="non-terminal residue" evidence="1">
    <location>
        <position position="1"/>
    </location>
</feature>
<accession>A0A0B7BZM3</accession>
<sequence>TIDEQPGSAESDKSSGIADWEIVSPQSGSLTYTNSLDNNVNFFSDNLDGNTTLVGSFGNVSHEEKLLQNFQNLVG</sequence>
<reference evidence="1" key="1">
    <citation type="submission" date="2014-12" db="EMBL/GenBank/DDBJ databases">
        <title>Insight into the proteome of Arion vulgaris.</title>
        <authorList>
            <person name="Aradska J."/>
            <person name="Bulat T."/>
            <person name="Smidak R."/>
            <person name="Sarate P."/>
            <person name="Gangsoo J."/>
            <person name="Sialana F."/>
            <person name="Bilban M."/>
            <person name="Lubec G."/>
        </authorList>
    </citation>
    <scope>NUCLEOTIDE SEQUENCE</scope>
    <source>
        <tissue evidence="1">Skin</tissue>
    </source>
</reference>
<evidence type="ECO:0000313" key="1">
    <source>
        <dbReference type="EMBL" id="CEK97625.1"/>
    </source>
</evidence>
<dbReference type="EMBL" id="HACG01050760">
    <property type="protein sequence ID" value="CEK97625.1"/>
    <property type="molecule type" value="Transcribed_RNA"/>
</dbReference>
<proteinExistence type="predicted"/>
<organism evidence="1">
    <name type="scientific">Arion vulgaris</name>
    <dbReference type="NCBI Taxonomy" id="1028688"/>
    <lineage>
        <taxon>Eukaryota</taxon>
        <taxon>Metazoa</taxon>
        <taxon>Spiralia</taxon>
        <taxon>Lophotrochozoa</taxon>
        <taxon>Mollusca</taxon>
        <taxon>Gastropoda</taxon>
        <taxon>Heterobranchia</taxon>
        <taxon>Euthyneura</taxon>
        <taxon>Panpulmonata</taxon>
        <taxon>Eupulmonata</taxon>
        <taxon>Stylommatophora</taxon>
        <taxon>Helicina</taxon>
        <taxon>Arionoidea</taxon>
        <taxon>Arionidae</taxon>
        <taxon>Arion</taxon>
    </lineage>
</organism>
<name>A0A0B7BZM3_9EUPU</name>
<feature type="non-terminal residue" evidence="1">
    <location>
        <position position="75"/>
    </location>
</feature>